<evidence type="ECO:0000313" key="1">
    <source>
        <dbReference type="EMBL" id="SFV65370.1"/>
    </source>
</evidence>
<dbReference type="EMBL" id="FPHJ01000047">
    <property type="protein sequence ID" value="SFV65370.1"/>
    <property type="molecule type" value="Genomic_DNA"/>
</dbReference>
<evidence type="ECO:0008006" key="2">
    <source>
        <dbReference type="Google" id="ProtNLM"/>
    </source>
</evidence>
<protein>
    <recommendedName>
        <fullName evidence="2">SEC-C motif domain protein</fullName>
    </recommendedName>
</protein>
<gene>
    <name evidence="1" type="ORF">MNB_SUP05-5-1080</name>
</gene>
<name>A0A1W1CHL7_9ZZZZ</name>
<dbReference type="Pfam" id="PF13975">
    <property type="entry name" value="gag-asp_proteas"/>
    <property type="match status" value="1"/>
</dbReference>
<dbReference type="AlphaFoldDB" id="A0A1W1CHL7"/>
<organism evidence="1">
    <name type="scientific">hydrothermal vent metagenome</name>
    <dbReference type="NCBI Taxonomy" id="652676"/>
    <lineage>
        <taxon>unclassified sequences</taxon>
        <taxon>metagenomes</taxon>
        <taxon>ecological metagenomes</taxon>
    </lineage>
</organism>
<dbReference type="SUPFAM" id="SSF103642">
    <property type="entry name" value="Sec-C motif"/>
    <property type="match status" value="1"/>
</dbReference>
<accession>A0A1W1CHL7</accession>
<reference evidence="1" key="1">
    <citation type="submission" date="2016-10" db="EMBL/GenBank/DDBJ databases">
        <authorList>
            <person name="de Groot N.N."/>
        </authorList>
    </citation>
    <scope>NUCLEOTIDE SEQUENCE</scope>
</reference>
<dbReference type="Pfam" id="PF02810">
    <property type="entry name" value="SEC-C"/>
    <property type="match status" value="1"/>
</dbReference>
<proteinExistence type="predicted"/>
<dbReference type="Gene3D" id="3.10.450.50">
    <property type="match status" value="1"/>
</dbReference>
<dbReference type="InterPro" id="IPR004027">
    <property type="entry name" value="SEC_C_motif"/>
</dbReference>
<sequence length="191" mass="21089">MNSRSFTLSADKRLNIIKLQIGVAETLSSGEMPKKEDVKVFWAVWDSGATKSCISQVVVDTLGLEPVNRVNVHTGAGIEQKDEFIVDMFLPNNIRFTPIRATQINANTHIGFDCVIGMDIISQGDMSLSNVEGKTLFSFRVPSIGGVDFVKEHNKNLQNKKKPQKVKVVTANRNKMCHCGSGKKFKNCCAT</sequence>